<evidence type="ECO:0008006" key="4">
    <source>
        <dbReference type="Google" id="ProtNLM"/>
    </source>
</evidence>
<proteinExistence type="predicted"/>
<dbReference type="EMBL" id="BGPR01083579">
    <property type="protein sequence ID" value="GBL91955.1"/>
    <property type="molecule type" value="Genomic_DNA"/>
</dbReference>
<accession>A0A4Y2BI35</accession>
<sequence length="148" mass="17223">MSAAGIRNLCFMEGNMDRYMYLDILKQNILTSAEKISLETTFTFQQEKDFNHTWKICQEWCLYHGKQQHHSPHQSPDLNPIEPFWEEIGRELKKYDIKNMAELKNAIQDIWSNISPETNGHGRNVSKNSCGSYATRFEGSNKGQTKAY</sequence>
<gene>
    <name evidence="2" type="ORF">AVEN_178245_1</name>
    <name evidence="1" type="ORF">AVEN_229891_1</name>
</gene>
<dbReference type="Gene3D" id="3.30.420.10">
    <property type="entry name" value="Ribonuclease H-like superfamily/Ribonuclease H"/>
    <property type="match status" value="1"/>
</dbReference>
<reference evidence="1 3" key="1">
    <citation type="journal article" date="2019" name="Sci. Rep.">
        <title>Orb-weaving spider Araneus ventricosus genome elucidates the spidroin gene catalogue.</title>
        <authorList>
            <person name="Kono N."/>
            <person name="Nakamura H."/>
            <person name="Ohtoshi R."/>
            <person name="Moran D.A.P."/>
            <person name="Shinohara A."/>
            <person name="Yoshida Y."/>
            <person name="Fujiwara M."/>
            <person name="Mori M."/>
            <person name="Tomita M."/>
            <person name="Arakawa K."/>
        </authorList>
    </citation>
    <scope>NUCLEOTIDE SEQUENCE [LARGE SCALE GENOMIC DNA]</scope>
</reference>
<dbReference type="EMBL" id="BGPR01083569">
    <property type="protein sequence ID" value="GBL91921.1"/>
    <property type="molecule type" value="Genomic_DNA"/>
</dbReference>
<organism evidence="1 3">
    <name type="scientific">Araneus ventricosus</name>
    <name type="common">Orbweaver spider</name>
    <name type="synonym">Epeira ventricosa</name>
    <dbReference type="NCBI Taxonomy" id="182803"/>
    <lineage>
        <taxon>Eukaryota</taxon>
        <taxon>Metazoa</taxon>
        <taxon>Ecdysozoa</taxon>
        <taxon>Arthropoda</taxon>
        <taxon>Chelicerata</taxon>
        <taxon>Arachnida</taxon>
        <taxon>Araneae</taxon>
        <taxon>Araneomorphae</taxon>
        <taxon>Entelegynae</taxon>
        <taxon>Araneoidea</taxon>
        <taxon>Araneidae</taxon>
        <taxon>Araneus</taxon>
    </lineage>
</organism>
<dbReference type="AlphaFoldDB" id="A0A4Y2BI35"/>
<evidence type="ECO:0000313" key="1">
    <source>
        <dbReference type="EMBL" id="GBL91921.1"/>
    </source>
</evidence>
<evidence type="ECO:0000313" key="2">
    <source>
        <dbReference type="EMBL" id="GBL91955.1"/>
    </source>
</evidence>
<keyword evidence="3" id="KW-1185">Reference proteome</keyword>
<dbReference type="OrthoDB" id="4843387at2759"/>
<dbReference type="InterPro" id="IPR036397">
    <property type="entry name" value="RNaseH_sf"/>
</dbReference>
<protein>
    <recommendedName>
        <fullName evidence="4">Tc1-like transposase DDE domain-containing protein</fullName>
    </recommendedName>
</protein>
<dbReference type="Proteomes" id="UP000499080">
    <property type="component" value="Unassembled WGS sequence"/>
</dbReference>
<name>A0A4Y2BI35_ARAVE</name>
<dbReference type="GO" id="GO:0003676">
    <property type="term" value="F:nucleic acid binding"/>
    <property type="evidence" value="ECO:0007669"/>
    <property type="project" value="InterPro"/>
</dbReference>
<comment type="caution">
    <text evidence="1">The sequence shown here is derived from an EMBL/GenBank/DDBJ whole genome shotgun (WGS) entry which is preliminary data.</text>
</comment>
<evidence type="ECO:0000313" key="3">
    <source>
        <dbReference type="Proteomes" id="UP000499080"/>
    </source>
</evidence>